<accession>A0AAJ6AQ20</accession>
<keyword evidence="4" id="KW-1185">Reference proteome</keyword>
<dbReference type="InterPro" id="IPR004305">
    <property type="entry name" value="Thiaminase-2/PQQC"/>
</dbReference>
<dbReference type="Pfam" id="PF03070">
    <property type="entry name" value="TENA_THI-4"/>
    <property type="match status" value="1"/>
</dbReference>
<dbReference type="AlphaFoldDB" id="A0AAJ6AQ20"/>
<dbReference type="CDD" id="cd19367">
    <property type="entry name" value="TenA_C_ScTHI20-like"/>
    <property type="match status" value="1"/>
</dbReference>
<dbReference type="Gene3D" id="1.20.910.10">
    <property type="entry name" value="Heme oxygenase-like"/>
    <property type="match status" value="1"/>
</dbReference>
<reference evidence="3 4" key="1">
    <citation type="submission" date="2023-03" db="EMBL/GenBank/DDBJ databases">
        <title>Complete genome sequences of several Auritidibacter ignavus strains isolated from ear infections.</title>
        <authorList>
            <person name="Baehr T."/>
            <person name="Baumhoegger A.M."/>
        </authorList>
    </citation>
    <scope>NUCLEOTIDE SEQUENCE [LARGE SCALE GENOMIC DNA]</scope>
    <source>
        <strain evidence="3 4">BABAE-6</strain>
    </source>
</reference>
<dbReference type="RefSeq" id="WP_279675240.1">
    <property type="nucleotide sequence ID" value="NZ_CP122566.1"/>
</dbReference>
<name>A0AAJ6AQ20_9MICC</name>
<evidence type="ECO:0000256" key="1">
    <source>
        <dbReference type="ARBA" id="ARBA00004948"/>
    </source>
</evidence>
<dbReference type="SUPFAM" id="SSF48613">
    <property type="entry name" value="Heme oxygenase-like"/>
    <property type="match status" value="1"/>
</dbReference>
<comment type="pathway">
    <text evidence="1">Cofactor biosynthesis; thiamine diphosphate biosynthesis.</text>
</comment>
<dbReference type="EMBL" id="CP122566">
    <property type="protein sequence ID" value="WGH94045.1"/>
    <property type="molecule type" value="Genomic_DNA"/>
</dbReference>
<dbReference type="InterPro" id="IPR050967">
    <property type="entry name" value="Thiamine_Salvage_TenA"/>
</dbReference>
<dbReference type="GO" id="GO:0005829">
    <property type="term" value="C:cytosol"/>
    <property type="evidence" value="ECO:0007669"/>
    <property type="project" value="TreeGrafter"/>
</dbReference>
<dbReference type="Proteomes" id="UP001224674">
    <property type="component" value="Chromosome"/>
</dbReference>
<gene>
    <name evidence="3" type="ORF">QDX21_04430</name>
</gene>
<proteinExistence type="predicted"/>
<evidence type="ECO:0000259" key="2">
    <source>
        <dbReference type="Pfam" id="PF03070"/>
    </source>
</evidence>
<dbReference type="PANTHER" id="PTHR43198:SF2">
    <property type="entry name" value="SI:CH1073-67J19.1-RELATED"/>
    <property type="match status" value="1"/>
</dbReference>
<organism evidence="3 4">
    <name type="scientific">Auritidibacter ignavus</name>
    <dbReference type="NCBI Taxonomy" id="678932"/>
    <lineage>
        <taxon>Bacteria</taxon>
        <taxon>Bacillati</taxon>
        <taxon>Actinomycetota</taxon>
        <taxon>Actinomycetes</taxon>
        <taxon>Micrococcales</taxon>
        <taxon>Micrococcaceae</taxon>
        <taxon>Auritidibacter</taxon>
    </lineage>
</organism>
<feature type="domain" description="Thiaminase-2/PQQC" evidence="2">
    <location>
        <begin position="13"/>
        <end position="215"/>
    </location>
</feature>
<evidence type="ECO:0000313" key="3">
    <source>
        <dbReference type="EMBL" id="WGH94045.1"/>
    </source>
</evidence>
<evidence type="ECO:0000313" key="4">
    <source>
        <dbReference type="Proteomes" id="UP001224674"/>
    </source>
</evidence>
<protein>
    <submittedName>
        <fullName evidence="3">TenA family protein</fullName>
    </submittedName>
</protein>
<sequence length="216" mass="24601">MTLFNDLKQANLEVWQSYTRHEFIQKLAAESLELEAFQRYLIQDYHFLIHFARAYGLAVYKQHTLEGIQHSMDGLKNIVWETGLHTSMTAEWGISPEELNATPEDLGTVAYTRYVLDTALTGTLLDLYVSLAPCLIGYAEIGAEIAPALEKNPDHRYKEWIETYIDPQFVKASEQEVDNLDALAGEGPLSDQRFAELSHIFATASRLEAEFWQQAL</sequence>
<dbReference type="PANTHER" id="PTHR43198">
    <property type="entry name" value="BIFUNCTIONAL TH2 PROTEIN"/>
    <property type="match status" value="1"/>
</dbReference>
<dbReference type="InterPro" id="IPR016084">
    <property type="entry name" value="Haem_Oase-like_multi-hlx"/>
</dbReference>